<evidence type="ECO:0000256" key="1">
    <source>
        <dbReference type="ARBA" id="ARBA00009630"/>
    </source>
</evidence>
<dbReference type="FunFam" id="3.40.30.10:FF:000005">
    <property type="entry name" value="Glutaredoxin 5"/>
    <property type="match status" value="1"/>
</dbReference>
<dbReference type="GO" id="GO:0046872">
    <property type="term" value="F:metal ion binding"/>
    <property type="evidence" value="ECO:0007669"/>
    <property type="project" value="UniProtKB-KW"/>
</dbReference>
<dbReference type="Gene3D" id="3.40.30.10">
    <property type="entry name" value="Glutaredoxin"/>
    <property type="match status" value="1"/>
</dbReference>
<dbReference type="AlphaFoldDB" id="A0A382ESK7"/>
<comment type="similarity">
    <text evidence="1">Belongs to the glutaredoxin family. Monothiol subfamily.</text>
</comment>
<dbReference type="PANTHER" id="PTHR10293">
    <property type="entry name" value="GLUTAREDOXIN FAMILY MEMBER"/>
    <property type="match status" value="1"/>
</dbReference>
<evidence type="ECO:0000256" key="4">
    <source>
        <dbReference type="ARBA" id="ARBA00023004"/>
    </source>
</evidence>
<evidence type="ECO:0000256" key="3">
    <source>
        <dbReference type="ARBA" id="ARBA00022723"/>
    </source>
</evidence>
<dbReference type="Pfam" id="PF00462">
    <property type="entry name" value="Glutaredoxin"/>
    <property type="match status" value="1"/>
</dbReference>
<proteinExistence type="inferred from homology"/>
<evidence type="ECO:0000259" key="7">
    <source>
        <dbReference type="Pfam" id="PF00462"/>
    </source>
</evidence>
<dbReference type="GO" id="GO:0051537">
    <property type="term" value="F:2 iron, 2 sulfur cluster binding"/>
    <property type="evidence" value="ECO:0007669"/>
    <property type="project" value="UniProtKB-KW"/>
</dbReference>
<keyword evidence="2" id="KW-0001">2Fe-2S</keyword>
<evidence type="ECO:0000256" key="5">
    <source>
        <dbReference type="ARBA" id="ARBA00023014"/>
    </source>
</evidence>
<dbReference type="GO" id="GO:0015036">
    <property type="term" value="F:disulfide oxidoreductase activity"/>
    <property type="evidence" value="ECO:0007669"/>
    <property type="project" value="InterPro"/>
</dbReference>
<dbReference type="NCBIfam" id="TIGR00365">
    <property type="entry name" value="Grx4 family monothiol glutaredoxin"/>
    <property type="match status" value="1"/>
</dbReference>
<evidence type="ECO:0000313" key="8">
    <source>
        <dbReference type="EMBL" id="SVB53365.1"/>
    </source>
</evidence>
<dbReference type="GO" id="GO:0005739">
    <property type="term" value="C:mitochondrion"/>
    <property type="evidence" value="ECO:0007669"/>
    <property type="project" value="UniProtKB-ARBA"/>
</dbReference>
<dbReference type="PIRSF" id="PIRSF005894">
    <property type="entry name" value="Monothiol_GRX"/>
    <property type="match status" value="1"/>
</dbReference>
<dbReference type="SUPFAM" id="SSF52833">
    <property type="entry name" value="Thioredoxin-like"/>
    <property type="match status" value="1"/>
</dbReference>
<protein>
    <recommendedName>
        <fullName evidence="7">Glutaredoxin domain-containing protein</fullName>
    </recommendedName>
</protein>
<keyword evidence="4" id="KW-0408">Iron</keyword>
<dbReference type="InterPro" id="IPR033658">
    <property type="entry name" value="GRX_PICOT-like"/>
</dbReference>
<reference evidence="8" key="1">
    <citation type="submission" date="2018-05" db="EMBL/GenBank/DDBJ databases">
        <authorList>
            <person name="Lanie J.A."/>
            <person name="Ng W.-L."/>
            <person name="Kazmierczak K.M."/>
            <person name="Andrzejewski T.M."/>
            <person name="Davidsen T.M."/>
            <person name="Wayne K.J."/>
            <person name="Tettelin H."/>
            <person name="Glass J.I."/>
            <person name="Rusch D."/>
            <person name="Podicherti R."/>
            <person name="Tsui H.-C.T."/>
            <person name="Winkler M.E."/>
        </authorList>
    </citation>
    <scope>NUCLEOTIDE SEQUENCE</scope>
</reference>
<dbReference type="CDD" id="cd03028">
    <property type="entry name" value="GRX_PICOT_like"/>
    <property type="match status" value="1"/>
</dbReference>
<organism evidence="8">
    <name type="scientific">marine metagenome</name>
    <dbReference type="NCBI Taxonomy" id="408172"/>
    <lineage>
        <taxon>unclassified sequences</taxon>
        <taxon>metagenomes</taxon>
        <taxon>ecological metagenomes</taxon>
    </lineage>
</organism>
<accession>A0A382ESK7</accession>
<dbReference type="InterPro" id="IPR036249">
    <property type="entry name" value="Thioredoxin-like_sf"/>
</dbReference>
<dbReference type="InterPro" id="IPR004480">
    <property type="entry name" value="Monothiol_GRX-rel"/>
</dbReference>
<dbReference type="EMBL" id="UINC01045967">
    <property type="protein sequence ID" value="SVB53365.1"/>
    <property type="molecule type" value="Genomic_DNA"/>
</dbReference>
<keyword evidence="6" id="KW-0676">Redox-active center</keyword>
<sequence length="99" mass="11683">MNKRQIKKAINKDDVVLFMKGTRHFPQCGFSGRIVKILEEMDIDFKEYDVLTDSKLRDNIKEYSNWPTIPQLYVKNEFIGGSDIVYDMYRDGELTKVLE</sequence>
<keyword evidence="5" id="KW-0411">Iron-sulfur</keyword>
<keyword evidence="3" id="KW-0479">Metal-binding</keyword>
<dbReference type="InterPro" id="IPR014434">
    <property type="entry name" value="Monothiol_GRX"/>
</dbReference>
<dbReference type="PROSITE" id="PS51354">
    <property type="entry name" value="GLUTAREDOXIN_2"/>
    <property type="match status" value="1"/>
</dbReference>
<dbReference type="PANTHER" id="PTHR10293:SF16">
    <property type="entry name" value="GLUTAREDOXIN-RELATED PROTEIN 5, MITOCHONDRIAL"/>
    <property type="match status" value="1"/>
</dbReference>
<gene>
    <name evidence="8" type="ORF">METZ01_LOCUS206219</name>
</gene>
<evidence type="ECO:0000256" key="2">
    <source>
        <dbReference type="ARBA" id="ARBA00022714"/>
    </source>
</evidence>
<dbReference type="InterPro" id="IPR002109">
    <property type="entry name" value="Glutaredoxin"/>
</dbReference>
<feature type="domain" description="Glutaredoxin" evidence="7">
    <location>
        <begin position="15"/>
        <end position="79"/>
    </location>
</feature>
<name>A0A382ESK7_9ZZZZ</name>
<evidence type="ECO:0000256" key="6">
    <source>
        <dbReference type="ARBA" id="ARBA00023284"/>
    </source>
</evidence>